<dbReference type="EMBL" id="JBIEKR010000006">
    <property type="protein sequence ID" value="MFG6273251.1"/>
    <property type="molecule type" value="Genomic_DNA"/>
</dbReference>
<proteinExistence type="predicted"/>
<protein>
    <submittedName>
        <fullName evidence="1">Uncharacterized protein</fullName>
    </submittedName>
</protein>
<dbReference type="Proteomes" id="UP001605989">
    <property type="component" value="Unassembled WGS sequence"/>
</dbReference>
<reference evidence="1 2" key="1">
    <citation type="submission" date="2024-10" db="EMBL/GenBank/DDBJ databases">
        <authorList>
            <person name="Sang B.-I."/>
            <person name="Prabhaharan D."/>
        </authorList>
    </citation>
    <scope>NUCLEOTIDE SEQUENCE [LARGE SCALE GENOMIC DNA]</scope>
    <source>
        <strain evidence="1 2">MH</strain>
    </source>
</reference>
<dbReference type="RefSeq" id="WP_162816278.1">
    <property type="nucleotide sequence ID" value="NZ_CP011940.1"/>
</dbReference>
<sequence length="48" mass="5469">MAFKLKKRCKFCAHTLRDDGTCQNPKCVNYTEEQNESKDQETKAGGES</sequence>
<evidence type="ECO:0000313" key="2">
    <source>
        <dbReference type="Proteomes" id="UP001605989"/>
    </source>
</evidence>
<accession>A0ABW7DPK6</accession>
<evidence type="ECO:0000313" key="1">
    <source>
        <dbReference type="EMBL" id="MFG6273251.1"/>
    </source>
</evidence>
<gene>
    <name evidence="1" type="ORF">ACGTZG_08625</name>
</gene>
<organism evidence="1 2">
    <name type="scientific">Megasphaera hexanoica</name>
    <dbReference type="NCBI Taxonomy" id="1675036"/>
    <lineage>
        <taxon>Bacteria</taxon>
        <taxon>Bacillati</taxon>
        <taxon>Bacillota</taxon>
        <taxon>Negativicutes</taxon>
        <taxon>Veillonellales</taxon>
        <taxon>Veillonellaceae</taxon>
        <taxon>Megasphaera</taxon>
    </lineage>
</organism>
<keyword evidence="2" id="KW-1185">Reference proteome</keyword>
<comment type="caution">
    <text evidence="1">The sequence shown here is derived from an EMBL/GenBank/DDBJ whole genome shotgun (WGS) entry which is preliminary data.</text>
</comment>
<name>A0ABW7DPK6_9FIRM</name>